<organism evidence="11 12">
    <name type="scientific">Comamonas testosteroni (strain DSM 14576 / KF-1)</name>
    <name type="common">Pseudomonas testosteroni</name>
    <dbReference type="NCBI Taxonomy" id="399795"/>
    <lineage>
        <taxon>Bacteria</taxon>
        <taxon>Pseudomonadati</taxon>
        <taxon>Pseudomonadota</taxon>
        <taxon>Betaproteobacteria</taxon>
        <taxon>Burkholderiales</taxon>
        <taxon>Comamonadaceae</taxon>
        <taxon>Comamonas</taxon>
    </lineage>
</organism>
<reference evidence="11 12" key="1">
    <citation type="journal article" date="2004" name="Appl. Environ. Microbiol.">
        <title>Mineralization of individual congeners of linear alkylbenzenesulfonate by defined pairs of heterotrophic bacteria.</title>
        <authorList>
            <person name="Schleheck D."/>
            <person name="Knepper T.P."/>
            <person name="Fischer K."/>
            <person name="Cook A.M."/>
        </authorList>
    </citation>
    <scope>NUCLEOTIDE SEQUENCE [LARGE SCALE GENOMIC DNA]</scope>
    <source>
        <strain evidence="12">DSM 14576 / KF-1</strain>
    </source>
</reference>
<keyword evidence="11" id="KW-0830">Ubiquinone</keyword>
<dbReference type="GO" id="GO:0008682">
    <property type="term" value="F:3-demethoxyubiquinol 3-hydroxylase activity"/>
    <property type="evidence" value="ECO:0007669"/>
    <property type="project" value="UniProtKB-EC"/>
</dbReference>
<dbReference type="HAMAP" id="MF_01658">
    <property type="entry name" value="COQ7"/>
    <property type="match status" value="1"/>
</dbReference>
<evidence type="ECO:0000256" key="8">
    <source>
        <dbReference type="ARBA" id="ARBA00023136"/>
    </source>
</evidence>
<keyword evidence="10" id="KW-0732">Signal</keyword>
<dbReference type="UniPathway" id="UPA00232"/>
<keyword evidence="4 9" id="KW-0479">Metal-binding</keyword>
<feature type="binding site" evidence="9">
    <location>
        <position position="191"/>
    </location>
    <ligand>
        <name>Fe cation</name>
        <dbReference type="ChEBI" id="CHEBI:24875"/>
        <label>1</label>
    </ligand>
</feature>
<feature type="binding site" evidence="9">
    <location>
        <position position="159"/>
    </location>
    <ligand>
        <name>Fe cation</name>
        <dbReference type="ChEBI" id="CHEBI:24875"/>
        <label>2</label>
    </ligand>
</feature>
<dbReference type="AlphaFoldDB" id="B7WVZ9"/>
<keyword evidence="6 9" id="KW-0408">Iron</keyword>
<keyword evidence="2 9" id="KW-1003">Cell membrane</keyword>
<dbReference type="CDD" id="cd01042">
    <property type="entry name" value="DMQH"/>
    <property type="match status" value="1"/>
</dbReference>
<dbReference type="eggNOG" id="COG2941">
    <property type="taxonomic scope" value="Bacteria"/>
</dbReference>
<dbReference type="InterPro" id="IPR012347">
    <property type="entry name" value="Ferritin-like"/>
</dbReference>
<accession>B7WVZ9</accession>
<protein>
    <recommendedName>
        <fullName evidence="9">3-demethoxyubiquinol 3-hydroxylase</fullName>
        <shortName evidence="9">DMQ hydroxylase</shortName>
        <ecNumber evidence="9">1.14.99.60</ecNumber>
    </recommendedName>
    <alternativeName>
        <fullName evidence="9">2-nonaprenyl-3-methyl-6-methoxy-1,4-benzoquinol hydroxylase</fullName>
    </alternativeName>
</protein>
<comment type="cofactor">
    <cofactor evidence="9">
        <name>Fe cation</name>
        <dbReference type="ChEBI" id="CHEBI:24875"/>
    </cofactor>
    <text evidence="9">Binds 2 iron ions per subunit.</text>
</comment>
<keyword evidence="7 9" id="KW-0503">Monooxygenase</keyword>
<feature type="binding site" evidence="9">
    <location>
        <position position="107"/>
    </location>
    <ligand>
        <name>Fe cation</name>
        <dbReference type="ChEBI" id="CHEBI:24875"/>
        <label>1</label>
    </ligand>
</feature>
<dbReference type="SUPFAM" id="SSF47240">
    <property type="entry name" value="Ferritin-like"/>
    <property type="match status" value="1"/>
</dbReference>
<feature type="binding site" evidence="9">
    <location>
        <position position="194"/>
    </location>
    <ligand>
        <name>Fe cation</name>
        <dbReference type="ChEBI" id="CHEBI:24875"/>
        <label>2</label>
    </ligand>
</feature>
<comment type="pathway">
    <text evidence="1 9">Cofactor biosynthesis; ubiquinone biosynthesis.</text>
</comment>
<evidence type="ECO:0000256" key="5">
    <source>
        <dbReference type="ARBA" id="ARBA00023002"/>
    </source>
</evidence>
<comment type="subcellular location">
    <subcellularLocation>
        <location evidence="9">Cell membrane</location>
        <topology evidence="9">Peripheral membrane protein</topology>
    </subcellularLocation>
</comment>
<evidence type="ECO:0000313" key="11">
    <source>
        <dbReference type="EMBL" id="EED69482.1"/>
    </source>
</evidence>
<proteinExistence type="inferred from homology"/>
<feature type="binding site" evidence="9">
    <location>
        <position position="107"/>
    </location>
    <ligand>
        <name>Fe cation</name>
        <dbReference type="ChEBI" id="CHEBI:24875"/>
        <label>2</label>
    </ligand>
</feature>
<feature type="binding site" evidence="9">
    <location>
        <position position="77"/>
    </location>
    <ligand>
        <name>Fe cation</name>
        <dbReference type="ChEBI" id="CHEBI:24875"/>
        <label>1</label>
    </ligand>
</feature>
<dbReference type="GO" id="GO:0046872">
    <property type="term" value="F:metal ion binding"/>
    <property type="evidence" value="ECO:0007669"/>
    <property type="project" value="UniProtKB-KW"/>
</dbReference>
<dbReference type="NCBIfam" id="NF033656">
    <property type="entry name" value="DMQ_monoox_COQ7"/>
    <property type="match status" value="1"/>
</dbReference>
<dbReference type="GO" id="GO:0006744">
    <property type="term" value="P:ubiquinone biosynthetic process"/>
    <property type="evidence" value="ECO:0007669"/>
    <property type="project" value="UniProtKB-UniRule"/>
</dbReference>
<feature type="binding site" evidence="9">
    <location>
        <position position="191"/>
    </location>
    <ligand>
        <name>Fe cation</name>
        <dbReference type="ChEBI" id="CHEBI:24875"/>
        <label>2</label>
    </ligand>
</feature>
<comment type="function">
    <text evidence="9">Catalyzes the hydroxylation of 2-nonaprenyl-3-methyl-6-methoxy-1,4-benzoquinol during ubiquinone biosynthesis.</text>
</comment>
<evidence type="ECO:0000256" key="3">
    <source>
        <dbReference type="ARBA" id="ARBA00022688"/>
    </source>
</evidence>
<keyword evidence="8 9" id="KW-0472">Membrane</keyword>
<dbReference type="InterPro" id="IPR011566">
    <property type="entry name" value="Ubq_synth_Coq7"/>
</dbReference>
<dbReference type="PANTHER" id="PTHR11237">
    <property type="entry name" value="COENZYME Q10 BIOSYNTHESIS PROTEIN 7"/>
    <property type="match status" value="1"/>
</dbReference>
<comment type="caution">
    <text evidence="11">The sequence shown here is derived from an EMBL/GenBank/DDBJ whole genome shotgun (WGS) entry which is preliminary data.</text>
</comment>
<dbReference type="Proteomes" id="UP000003039">
    <property type="component" value="Unassembled WGS sequence"/>
</dbReference>
<evidence type="ECO:0000256" key="7">
    <source>
        <dbReference type="ARBA" id="ARBA00023033"/>
    </source>
</evidence>
<dbReference type="EMBL" id="AAUJ02000001">
    <property type="protein sequence ID" value="EED69482.1"/>
    <property type="molecule type" value="Genomic_DNA"/>
</dbReference>
<dbReference type="PANTHER" id="PTHR11237:SF4">
    <property type="entry name" value="5-DEMETHOXYUBIQUINONE HYDROXYLASE, MITOCHONDRIAL"/>
    <property type="match status" value="1"/>
</dbReference>
<dbReference type="GO" id="GO:0005886">
    <property type="term" value="C:plasma membrane"/>
    <property type="evidence" value="ECO:0007669"/>
    <property type="project" value="UniProtKB-SubCell"/>
</dbReference>
<sequence length="228" mass="24893">MDAVLWCTLRALARLLCLSKFLVMDQFLTAADAALRTLFADPVAAERSPAAGIAEADLSDEQRRLSAALMRVNHVGEVCAQALYNAQAMVTKDSELREHLLQAAREEMDHLAWTRERLHALGDRPSLLNPLWFAGAFAIGTVAAKISDATSLGFVVETENQVSAHLASHLGRLPEEDEASRAVVERMKDDEERHAAAAIDEGAMQLPPIAQGLMRVAAKVMTFTAHRI</sequence>
<evidence type="ECO:0000256" key="10">
    <source>
        <dbReference type="SAM" id="SignalP"/>
    </source>
</evidence>
<dbReference type="Gene3D" id="1.20.1260.10">
    <property type="match status" value="1"/>
</dbReference>
<evidence type="ECO:0000256" key="6">
    <source>
        <dbReference type="ARBA" id="ARBA00023004"/>
    </source>
</evidence>
<comment type="similarity">
    <text evidence="9">Belongs to the COQ7 family.</text>
</comment>
<evidence type="ECO:0000256" key="9">
    <source>
        <dbReference type="HAMAP-Rule" id="MF_01658"/>
    </source>
</evidence>
<dbReference type="InterPro" id="IPR009078">
    <property type="entry name" value="Ferritin-like_SF"/>
</dbReference>
<dbReference type="InterPro" id="IPR047809">
    <property type="entry name" value="COQ7_proteobact"/>
</dbReference>
<dbReference type="Pfam" id="PF03232">
    <property type="entry name" value="COQ7"/>
    <property type="match status" value="1"/>
</dbReference>
<name>B7WVZ9_COMTK</name>
<evidence type="ECO:0000256" key="2">
    <source>
        <dbReference type="ARBA" id="ARBA00022475"/>
    </source>
</evidence>
<evidence type="ECO:0000313" key="12">
    <source>
        <dbReference type="Proteomes" id="UP000003039"/>
    </source>
</evidence>
<keyword evidence="3 9" id="KW-0831">Ubiquinone biosynthesis</keyword>
<feature type="binding site" evidence="9">
    <location>
        <position position="110"/>
    </location>
    <ligand>
        <name>Fe cation</name>
        <dbReference type="ChEBI" id="CHEBI:24875"/>
        <label>1</label>
    </ligand>
</feature>
<keyword evidence="5 9" id="KW-0560">Oxidoreductase</keyword>
<evidence type="ECO:0000256" key="1">
    <source>
        <dbReference type="ARBA" id="ARBA00004749"/>
    </source>
</evidence>
<gene>
    <name evidence="9" type="primary">coq7</name>
    <name evidence="11" type="ORF">CtesDRAFT_PD4430</name>
</gene>
<evidence type="ECO:0000256" key="4">
    <source>
        <dbReference type="ARBA" id="ARBA00022723"/>
    </source>
</evidence>
<feature type="chain" id="PRO_5002865853" description="3-demethoxyubiquinol 3-hydroxylase" evidence="10">
    <location>
        <begin position="31"/>
        <end position="228"/>
    </location>
</feature>
<feature type="signal peptide" evidence="10">
    <location>
        <begin position="1"/>
        <end position="30"/>
    </location>
</feature>
<comment type="catalytic activity">
    <reaction evidence="9">
        <text>a 5-methoxy-2-methyl-3-(all-trans-polyprenyl)benzene-1,4-diol + AH2 + O2 = a 3-demethylubiquinol + A + H2O</text>
        <dbReference type="Rhea" id="RHEA:50908"/>
        <dbReference type="Rhea" id="RHEA-COMP:10859"/>
        <dbReference type="Rhea" id="RHEA-COMP:10914"/>
        <dbReference type="ChEBI" id="CHEBI:13193"/>
        <dbReference type="ChEBI" id="CHEBI:15377"/>
        <dbReference type="ChEBI" id="CHEBI:15379"/>
        <dbReference type="ChEBI" id="CHEBI:17499"/>
        <dbReference type="ChEBI" id="CHEBI:84167"/>
        <dbReference type="ChEBI" id="CHEBI:84422"/>
        <dbReference type="EC" id="1.14.99.60"/>
    </reaction>
</comment>
<dbReference type="EC" id="1.14.99.60" evidence="9"/>